<dbReference type="GO" id="GO:0016787">
    <property type="term" value="F:hydrolase activity"/>
    <property type="evidence" value="ECO:0007669"/>
    <property type="project" value="UniProtKB-KW"/>
</dbReference>
<comment type="catalytic activity">
    <reaction evidence="10 12">
        <text>ATP + H2O = ADP + phosphate + H(+)</text>
        <dbReference type="Rhea" id="RHEA:13065"/>
        <dbReference type="ChEBI" id="CHEBI:15377"/>
        <dbReference type="ChEBI" id="CHEBI:15378"/>
        <dbReference type="ChEBI" id="CHEBI:30616"/>
        <dbReference type="ChEBI" id="CHEBI:43474"/>
        <dbReference type="ChEBI" id="CHEBI:456216"/>
        <dbReference type="EC" id="5.6.2.3"/>
    </reaction>
</comment>
<keyword evidence="7 12" id="KW-0067">ATP-binding</keyword>
<keyword evidence="5 12" id="KW-0378">Hydrolase</keyword>
<dbReference type="SMART" id="SM00382">
    <property type="entry name" value="AAA"/>
    <property type="match status" value="1"/>
</dbReference>
<keyword evidence="3 12" id="KW-0235">DNA replication</keyword>
<dbReference type="PROSITE" id="PS51199">
    <property type="entry name" value="SF4_HELICASE"/>
    <property type="match status" value="1"/>
</dbReference>
<comment type="function">
    <text evidence="12">The main replicative DNA helicase, it participates in initiation and elongation during chromosome replication. Travels ahead of the DNA replisome, separating dsDNA into templates for DNA synthesis. A processive ATP-dependent 5'-3' DNA helicase it has DNA-dependent ATPase activity.</text>
</comment>
<evidence type="ECO:0000313" key="14">
    <source>
        <dbReference type="EMBL" id="KAB2934865.1"/>
    </source>
</evidence>
<dbReference type="InterPro" id="IPR036185">
    <property type="entry name" value="DNA_heli_DnaB-like_N_sf"/>
</dbReference>
<dbReference type="GO" id="GO:0003677">
    <property type="term" value="F:DNA binding"/>
    <property type="evidence" value="ECO:0007669"/>
    <property type="project" value="UniProtKB-UniRule"/>
</dbReference>
<evidence type="ECO:0000256" key="6">
    <source>
        <dbReference type="ARBA" id="ARBA00022806"/>
    </source>
</evidence>
<dbReference type="InterPro" id="IPR016136">
    <property type="entry name" value="DNA_helicase_N/primase_C"/>
</dbReference>
<keyword evidence="6 12" id="KW-0347">Helicase</keyword>
<dbReference type="EMBL" id="WBUI01000002">
    <property type="protein sequence ID" value="KAB2934865.1"/>
    <property type="molecule type" value="Genomic_DNA"/>
</dbReference>
<dbReference type="InterPro" id="IPR007692">
    <property type="entry name" value="DNA_helicase_DnaB"/>
</dbReference>
<dbReference type="Proteomes" id="UP000460298">
    <property type="component" value="Unassembled WGS sequence"/>
</dbReference>
<evidence type="ECO:0000256" key="8">
    <source>
        <dbReference type="ARBA" id="ARBA00023125"/>
    </source>
</evidence>
<name>A0A833H4T0_9LEPT</name>
<dbReference type="CDD" id="cd00984">
    <property type="entry name" value="DnaB_C"/>
    <property type="match status" value="1"/>
</dbReference>
<dbReference type="GO" id="GO:0006269">
    <property type="term" value="P:DNA replication, synthesis of primer"/>
    <property type="evidence" value="ECO:0007669"/>
    <property type="project" value="UniProtKB-UniRule"/>
</dbReference>
<dbReference type="Pfam" id="PF03796">
    <property type="entry name" value="DnaB_C"/>
    <property type="match status" value="1"/>
</dbReference>
<evidence type="ECO:0000256" key="5">
    <source>
        <dbReference type="ARBA" id="ARBA00022801"/>
    </source>
</evidence>
<evidence type="ECO:0000256" key="12">
    <source>
        <dbReference type="RuleBase" id="RU362085"/>
    </source>
</evidence>
<dbReference type="SUPFAM" id="SSF52540">
    <property type="entry name" value="P-loop containing nucleoside triphosphate hydrolases"/>
    <property type="match status" value="1"/>
</dbReference>
<evidence type="ECO:0000256" key="11">
    <source>
        <dbReference type="NCBIfam" id="TIGR00665"/>
    </source>
</evidence>
<dbReference type="InterPro" id="IPR007694">
    <property type="entry name" value="DNA_helicase_DnaB-like_C"/>
</dbReference>
<dbReference type="InterPro" id="IPR003593">
    <property type="entry name" value="AAA+_ATPase"/>
</dbReference>
<dbReference type="InterPro" id="IPR007693">
    <property type="entry name" value="DNA_helicase_DnaB-like_N"/>
</dbReference>
<dbReference type="PANTHER" id="PTHR30153:SF2">
    <property type="entry name" value="REPLICATIVE DNA HELICASE"/>
    <property type="match status" value="1"/>
</dbReference>
<dbReference type="AlphaFoldDB" id="A0A833H4T0"/>
<dbReference type="GO" id="GO:1990077">
    <property type="term" value="C:primosome complex"/>
    <property type="evidence" value="ECO:0007669"/>
    <property type="project" value="UniProtKB-UniRule"/>
</dbReference>
<accession>A0A833H4T0</accession>
<evidence type="ECO:0000256" key="9">
    <source>
        <dbReference type="ARBA" id="ARBA00023235"/>
    </source>
</evidence>
<comment type="caution">
    <text evidence="14">The sequence shown here is derived from an EMBL/GenBank/DDBJ whole genome shotgun (WGS) entry which is preliminary data.</text>
</comment>
<dbReference type="Gene3D" id="1.10.860.10">
    <property type="entry name" value="DNAb Helicase, Chain A"/>
    <property type="match status" value="1"/>
</dbReference>
<protein>
    <recommendedName>
        <fullName evidence="11 12">Replicative DNA helicase</fullName>
        <ecNumber evidence="11 12">5.6.2.3</ecNumber>
    </recommendedName>
</protein>
<keyword evidence="9" id="KW-0413">Isomerase</keyword>
<dbReference type="NCBIfam" id="TIGR00665">
    <property type="entry name" value="DnaB"/>
    <property type="match status" value="1"/>
</dbReference>
<keyword evidence="2 12" id="KW-0639">Primosome</keyword>
<gene>
    <name evidence="14" type="primary">dnaB</name>
    <name evidence="14" type="ORF">F9K24_03550</name>
</gene>
<evidence type="ECO:0000256" key="3">
    <source>
        <dbReference type="ARBA" id="ARBA00022705"/>
    </source>
</evidence>
<organism evidence="14 15">
    <name type="scientific">Leptonema illini</name>
    <dbReference type="NCBI Taxonomy" id="183"/>
    <lineage>
        <taxon>Bacteria</taxon>
        <taxon>Pseudomonadati</taxon>
        <taxon>Spirochaetota</taxon>
        <taxon>Spirochaetia</taxon>
        <taxon>Leptospirales</taxon>
        <taxon>Leptospiraceae</taxon>
        <taxon>Leptonema</taxon>
    </lineage>
</organism>
<dbReference type="GO" id="GO:0005829">
    <property type="term" value="C:cytosol"/>
    <property type="evidence" value="ECO:0007669"/>
    <property type="project" value="TreeGrafter"/>
</dbReference>
<dbReference type="PANTHER" id="PTHR30153">
    <property type="entry name" value="REPLICATIVE DNA HELICASE DNAB"/>
    <property type="match status" value="1"/>
</dbReference>
<sequence length="454" mass="51209">MNAQLPADVDAEQQILGSLMVRPDLIVPISNIIHKEDFFLQHHRILFETIEMLSRTESTEIEPLRLVQYFSDRKQLESAGGAAYIMRLVDQAIAPSNATYHAQRVHNLAIRRSLIEKLNELGKEAQEPQENEGTFLKHVEEELLRITNRSSTHGIQSIDHYKQDFVDYIAKLVDAKGGMTGTPTRFEQFDTLTSGLRGGELLILAARPGMGKSTFAMNMATNIAVHQNRPVMIYSLEMSKLELILRILSAEAQINHSDLKRGHIPANKQGPIKEAIARIFAAPIYIDDSGTLDIWDCISRTRKLDIELKKKGYPPGLVVIDYLQLMSDTESRKFGRQNEVAAVSRSLKQLAMKTELPILALSQMNRSVEQRRGDSARPQLSDLRESGAIEQDADMVLFIHREQFADPDSPEALENRGRAEIIVAKHRNGPQGSFKVAYRPEIFRFDNLEVGDGY</sequence>
<evidence type="ECO:0000259" key="13">
    <source>
        <dbReference type="PROSITE" id="PS51199"/>
    </source>
</evidence>
<dbReference type="Pfam" id="PF00772">
    <property type="entry name" value="DnaB"/>
    <property type="match status" value="1"/>
</dbReference>
<dbReference type="GO" id="GO:0005524">
    <property type="term" value="F:ATP binding"/>
    <property type="evidence" value="ECO:0007669"/>
    <property type="project" value="UniProtKB-UniRule"/>
</dbReference>
<reference evidence="14 15" key="1">
    <citation type="submission" date="2019-10" db="EMBL/GenBank/DDBJ databases">
        <title>Extracellular Electron Transfer in a Candidatus Methanoperedens spp. Enrichment Culture.</title>
        <authorList>
            <person name="Berger S."/>
            <person name="Rangel Shaw D."/>
            <person name="Berben T."/>
            <person name="In 'T Zandt M."/>
            <person name="Frank J."/>
            <person name="Reimann J."/>
            <person name="Jetten M.S.M."/>
            <person name="Welte C.U."/>
        </authorList>
    </citation>
    <scope>NUCLEOTIDE SEQUENCE [LARGE SCALE GENOMIC DNA]</scope>
    <source>
        <strain evidence="14">SB12</strain>
    </source>
</reference>
<evidence type="ECO:0000256" key="1">
    <source>
        <dbReference type="ARBA" id="ARBA00008428"/>
    </source>
</evidence>
<proteinExistence type="inferred from homology"/>
<evidence type="ECO:0000256" key="4">
    <source>
        <dbReference type="ARBA" id="ARBA00022741"/>
    </source>
</evidence>
<keyword evidence="8 12" id="KW-0238">DNA-binding</keyword>
<evidence type="ECO:0000256" key="2">
    <source>
        <dbReference type="ARBA" id="ARBA00022515"/>
    </source>
</evidence>
<evidence type="ECO:0000256" key="7">
    <source>
        <dbReference type="ARBA" id="ARBA00022840"/>
    </source>
</evidence>
<comment type="similarity">
    <text evidence="1 12">Belongs to the helicase family. DnaB subfamily.</text>
</comment>
<evidence type="ECO:0000313" key="15">
    <source>
        <dbReference type="Proteomes" id="UP000460298"/>
    </source>
</evidence>
<dbReference type="InterPro" id="IPR027417">
    <property type="entry name" value="P-loop_NTPase"/>
</dbReference>
<dbReference type="Gene3D" id="3.40.50.300">
    <property type="entry name" value="P-loop containing nucleotide triphosphate hydrolases"/>
    <property type="match status" value="1"/>
</dbReference>
<keyword evidence="4 12" id="KW-0547">Nucleotide-binding</keyword>
<feature type="domain" description="SF4 helicase" evidence="13">
    <location>
        <begin position="175"/>
        <end position="452"/>
    </location>
</feature>
<evidence type="ECO:0000256" key="10">
    <source>
        <dbReference type="ARBA" id="ARBA00048954"/>
    </source>
</evidence>
<dbReference type="EC" id="5.6.2.3" evidence="11 12"/>
<dbReference type="SUPFAM" id="SSF48024">
    <property type="entry name" value="N-terminal domain of DnaB helicase"/>
    <property type="match status" value="1"/>
</dbReference>
<dbReference type="GO" id="GO:0043139">
    <property type="term" value="F:5'-3' DNA helicase activity"/>
    <property type="evidence" value="ECO:0007669"/>
    <property type="project" value="UniProtKB-EC"/>
</dbReference>